<dbReference type="OrthoDB" id="10690936at2759"/>
<feature type="compositionally biased region" description="Basic and acidic residues" evidence="1">
    <location>
        <begin position="1475"/>
        <end position="1492"/>
    </location>
</feature>
<feature type="region of interest" description="Disordered" evidence="1">
    <location>
        <begin position="190"/>
        <end position="216"/>
    </location>
</feature>
<proteinExistence type="predicted"/>
<accession>A0A0K2U3I3</accession>
<feature type="compositionally biased region" description="Basic and acidic residues" evidence="1">
    <location>
        <begin position="512"/>
        <end position="527"/>
    </location>
</feature>
<feature type="region of interest" description="Disordered" evidence="1">
    <location>
        <begin position="61"/>
        <end position="88"/>
    </location>
</feature>
<feature type="compositionally biased region" description="Basic and acidic residues" evidence="1">
    <location>
        <begin position="980"/>
        <end position="990"/>
    </location>
</feature>
<feature type="region of interest" description="Disordered" evidence="1">
    <location>
        <begin position="692"/>
        <end position="712"/>
    </location>
</feature>
<feature type="compositionally biased region" description="Basic and acidic residues" evidence="1">
    <location>
        <begin position="1446"/>
        <end position="1461"/>
    </location>
</feature>
<feature type="region of interest" description="Disordered" evidence="1">
    <location>
        <begin position="138"/>
        <end position="160"/>
    </location>
</feature>
<feature type="region of interest" description="Disordered" evidence="1">
    <location>
        <begin position="509"/>
        <end position="568"/>
    </location>
</feature>
<feature type="region of interest" description="Disordered" evidence="1">
    <location>
        <begin position="638"/>
        <end position="673"/>
    </location>
</feature>
<dbReference type="EMBL" id="HACA01015412">
    <property type="protein sequence ID" value="CDW32773.1"/>
    <property type="molecule type" value="Transcribed_RNA"/>
</dbReference>
<evidence type="ECO:0000313" key="2">
    <source>
        <dbReference type="EMBL" id="CDW32773.1"/>
    </source>
</evidence>
<feature type="compositionally biased region" description="Basic residues" evidence="1">
    <location>
        <begin position="695"/>
        <end position="709"/>
    </location>
</feature>
<feature type="region of interest" description="Disordered" evidence="1">
    <location>
        <begin position="980"/>
        <end position="1017"/>
    </location>
</feature>
<feature type="region of interest" description="Disordered" evidence="1">
    <location>
        <begin position="1414"/>
        <end position="1492"/>
    </location>
</feature>
<sequence length="1701" mass="198447">MEIDEKEARIRAKYRKEIEENVQRELSRIKEAERIKQKEIEAERRAKEAKMSMMEKIRNELNKIREMDNSRKSKIDKDQKEKEMKAKREEEIKLKEIEDEKGRFEAHRKKLLQGIQAQRMEEEMKIREEARVLRLENERNRELQRKKREQEEEEAKAKALEEDNRRIAEIEEEERQKRIEAQIQARREEARRVEEKIQARKREEREREIQRQKDLQEQILRDHEALRKKDLEAKKNRLLLKAQDEKKKEVFPQRNSLQGNMILQKFEQISRTAAEEEARKREIMKKKGIKKMPPSSKFSHAKDKILKESQSLFKRLKTNDNQILSKENLKKSKSKLSLLMSSKLKLSGIDDHQMNDNLTKKDMQNYLISQVLFDGVEDVETREKSPEKEVENNTFFENYKAEMEKYLALFDDKGTCRTRRKSTKVPSKKVEPTFTPVNHLKNHFEFPAKREENKEERREKSQKKVGKFKEFKDVFKTENEDNVTRRKSYVPIIIDKEAFERTVGKFQSIHSNNEELNKNEENLRQEQENDNESSDLEEEESNEYLEEECSYESSSGEEVDKSPDPVDDLRERISLELAKINETEFKFNEQIQRENKKRELMRAIEEEISKIKDLTSPNDLAEDDSDNIPEWIKRFQSYKPTQKEIHDPQKEIHKPSNKEEEFMNEENTNPVSSSMVYQDMIEALLSLSEEDKSLRKSNVKSKPRKKTKSITKQAVSNIKNKYETIIETPRTENETRPEIKGLQINDVKNMLLSSSKENPYSPKSKTEQRSVLSKTTNSIKNIFERKSSCEESTKNCLSPRRRGKTIIQVPEVFSSLPETEKDIENGSTQKREWAYKQKQMSDLGHFLQENANILPSQILEKGTQVLSQHNHDQRNDSYLENDQDEHAPLLDSVKVYLENSPEKNMNDSVFMESLRGYLDLIEEDDDQIKTKDKPKFEKQIKLDTLNICALQSKILSEDRNNNDSKKENNRIIGKLDGRLFESKGDKDNKPSRLTPPKRFCSDIKDHLEKKNRKEKTPDKITRRKILVDVIEPNNNVRGSKKDTSTQDWKWKKKDPKELWNDNTILSDKEVGIPQKSPHPGLLQPSTEEERHNLIKRTQLLADRTKQREKEYKKFISTLRNYSPNEITGGAAMDGIESYLQLIDEDSKEDISQRNNNSLPQIDVPWKINKAKDKLTAATAQQKSNNTKRIEVGKLGTFKDKCSNKIFDQSNPPSKDPQTKPIHGIKTHFEDIMKNGSKMGKSLSEINLTPRRRQKTVIQVVPNQFDPLPSKKKISCGNNSKSRIKISEYFQSDSIKKSTTAIKTNRKEVVEIKSKWDAIKDPEERKRAILAKHGVKLRKPNNHGRTDELLSLEECNSVDQNTFDEDSYKAYLRERTGIDFDSDDEEVESNKSRYGGGSVSSLLNILGSVRKTLTSKQSNGLESSSNRMAQSEIDLSQIPGSCSNIRHRFETKESSSNREPRSHVPKRIVSPPFTEKSQDLEDPPERRLRKTSFDNHLFKSESSTNLSIRSELDVLRSSSSLRRQFSEQNLNSDKLISGRTPSTADLDNEVLEGLSKSNSAIKAMFEASAPKYKFGQKLTLAEEEKSKVHKPKRQEKKESRQWVLDSVNKYFDVIVEEEEDSEGMNNYSDSEYEEEESAEVLKPAGVPPQMNKKSTINMKNMLVSVMGQYRNASQECLLKTFKMNLGSQLHLKRQSTECLNIL</sequence>
<feature type="compositionally biased region" description="Basic and acidic residues" evidence="1">
    <location>
        <begin position="999"/>
        <end position="1008"/>
    </location>
</feature>
<feature type="compositionally biased region" description="Polar residues" evidence="1">
    <location>
        <begin position="1414"/>
        <end position="1428"/>
    </location>
</feature>
<reference evidence="2" key="1">
    <citation type="submission" date="2014-05" db="EMBL/GenBank/DDBJ databases">
        <authorList>
            <person name="Chronopoulou M."/>
        </authorList>
    </citation>
    <scope>NUCLEOTIDE SEQUENCE</scope>
    <source>
        <tissue evidence="2">Whole organism</tissue>
    </source>
</reference>
<feature type="region of interest" description="Disordered" evidence="1">
    <location>
        <begin position="277"/>
        <end position="303"/>
    </location>
</feature>
<evidence type="ECO:0000256" key="1">
    <source>
        <dbReference type="SAM" id="MobiDB-lite"/>
    </source>
</evidence>
<feature type="compositionally biased region" description="Basic and acidic residues" evidence="1">
    <location>
        <begin position="641"/>
        <end position="661"/>
    </location>
</feature>
<feature type="compositionally biased region" description="Basic and acidic residues" evidence="1">
    <location>
        <begin position="558"/>
        <end position="568"/>
    </location>
</feature>
<feature type="compositionally biased region" description="Acidic residues" evidence="1">
    <location>
        <begin position="528"/>
        <end position="550"/>
    </location>
</feature>
<organism evidence="2">
    <name type="scientific">Lepeophtheirus salmonis</name>
    <name type="common">Salmon louse</name>
    <name type="synonym">Caligus salmonis</name>
    <dbReference type="NCBI Taxonomy" id="72036"/>
    <lineage>
        <taxon>Eukaryota</taxon>
        <taxon>Metazoa</taxon>
        <taxon>Ecdysozoa</taxon>
        <taxon>Arthropoda</taxon>
        <taxon>Crustacea</taxon>
        <taxon>Multicrustacea</taxon>
        <taxon>Hexanauplia</taxon>
        <taxon>Copepoda</taxon>
        <taxon>Siphonostomatoida</taxon>
        <taxon>Caligidae</taxon>
        <taxon>Lepeophtheirus</taxon>
    </lineage>
</organism>
<name>A0A0K2U3I3_LEPSM</name>
<protein>
    <submittedName>
        <fullName evidence="2">Uncharacterized protein</fullName>
    </submittedName>
</protein>